<reference evidence="2" key="1">
    <citation type="submission" date="2020-06" db="EMBL/GenBank/DDBJ databases">
        <authorList>
            <person name="Li T."/>
            <person name="Hu X."/>
            <person name="Zhang T."/>
            <person name="Song X."/>
            <person name="Zhang H."/>
            <person name="Dai N."/>
            <person name="Sheng W."/>
            <person name="Hou X."/>
            <person name="Wei L."/>
        </authorList>
    </citation>
    <scope>NUCLEOTIDE SEQUENCE</scope>
    <source>
        <strain evidence="2">3651</strain>
        <tissue evidence="2">Leaf</tissue>
    </source>
</reference>
<comment type="caution">
    <text evidence="2">The sequence shown here is derived from an EMBL/GenBank/DDBJ whole genome shotgun (WGS) entry which is preliminary data.</text>
</comment>
<dbReference type="AlphaFoldDB" id="A0AAE1YAI8"/>
<sequence>MHGQACTNKGFTALRRVSFEPASTVGFSSEKSFSGQSSPPCLNSAPFGVLQSNSSAIEGSTEHLIEVPLGEINSSSPISRDSVCGVGRGRLGQLRGGARRGRGGRGLRTQ</sequence>
<keyword evidence="3" id="KW-1185">Reference proteome</keyword>
<evidence type="ECO:0000256" key="1">
    <source>
        <dbReference type="SAM" id="MobiDB-lite"/>
    </source>
</evidence>
<gene>
    <name evidence="2" type="ORF">Salat_1422600</name>
</gene>
<dbReference type="EMBL" id="JACGWO010000005">
    <property type="protein sequence ID" value="KAK4426540.1"/>
    <property type="molecule type" value="Genomic_DNA"/>
</dbReference>
<reference evidence="2" key="2">
    <citation type="journal article" date="2024" name="Plant">
        <title>Genomic evolution and insights into agronomic trait innovations of Sesamum species.</title>
        <authorList>
            <person name="Miao H."/>
            <person name="Wang L."/>
            <person name="Qu L."/>
            <person name="Liu H."/>
            <person name="Sun Y."/>
            <person name="Le M."/>
            <person name="Wang Q."/>
            <person name="Wei S."/>
            <person name="Zheng Y."/>
            <person name="Lin W."/>
            <person name="Duan Y."/>
            <person name="Cao H."/>
            <person name="Xiong S."/>
            <person name="Wang X."/>
            <person name="Wei L."/>
            <person name="Li C."/>
            <person name="Ma Q."/>
            <person name="Ju M."/>
            <person name="Zhao R."/>
            <person name="Li G."/>
            <person name="Mu C."/>
            <person name="Tian Q."/>
            <person name="Mei H."/>
            <person name="Zhang T."/>
            <person name="Gao T."/>
            <person name="Zhang H."/>
        </authorList>
    </citation>
    <scope>NUCLEOTIDE SEQUENCE</scope>
    <source>
        <strain evidence="2">3651</strain>
    </source>
</reference>
<organism evidence="2 3">
    <name type="scientific">Sesamum alatum</name>
    <dbReference type="NCBI Taxonomy" id="300844"/>
    <lineage>
        <taxon>Eukaryota</taxon>
        <taxon>Viridiplantae</taxon>
        <taxon>Streptophyta</taxon>
        <taxon>Embryophyta</taxon>
        <taxon>Tracheophyta</taxon>
        <taxon>Spermatophyta</taxon>
        <taxon>Magnoliopsida</taxon>
        <taxon>eudicotyledons</taxon>
        <taxon>Gunneridae</taxon>
        <taxon>Pentapetalae</taxon>
        <taxon>asterids</taxon>
        <taxon>lamiids</taxon>
        <taxon>Lamiales</taxon>
        <taxon>Pedaliaceae</taxon>
        <taxon>Sesamum</taxon>
    </lineage>
</organism>
<feature type="compositionally biased region" description="Basic residues" evidence="1">
    <location>
        <begin position="97"/>
        <end position="110"/>
    </location>
</feature>
<evidence type="ECO:0000313" key="2">
    <source>
        <dbReference type="EMBL" id="KAK4426540.1"/>
    </source>
</evidence>
<feature type="region of interest" description="Disordered" evidence="1">
    <location>
        <begin position="89"/>
        <end position="110"/>
    </location>
</feature>
<accession>A0AAE1YAI8</accession>
<protein>
    <submittedName>
        <fullName evidence="2">Uncharacterized protein</fullName>
    </submittedName>
</protein>
<evidence type="ECO:0000313" key="3">
    <source>
        <dbReference type="Proteomes" id="UP001293254"/>
    </source>
</evidence>
<name>A0AAE1YAI8_9LAMI</name>
<proteinExistence type="predicted"/>
<dbReference type="Proteomes" id="UP001293254">
    <property type="component" value="Unassembled WGS sequence"/>
</dbReference>